<proteinExistence type="predicted"/>
<gene>
    <name evidence="2" type="ordered locus">PTO0318</name>
</gene>
<dbReference type="EMBL" id="AE017261">
    <property type="protein sequence ID" value="AAT42903.1"/>
    <property type="molecule type" value="Genomic_DNA"/>
</dbReference>
<dbReference type="GeneID" id="2844703"/>
<sequence length="184" mass="21010">MLDDIIISVFSAGLIVSIAPILYMAIKVKSIYTVKLLILIYMFFSLAFLSGIFSFVSSVSIDFIALFEALAFFLIYYNDMKSIFLSAFAFGVISDVFLVLSLYFVAYDLFIFYRKRKNRYSKGIFLSFLLFFLSILIMIINTVLLIKIIYGISAILLVLGVFTFSLPVYRVLKSDKNEEVPNTD</sequence>
<dbReference type="RefSeq" id="WP_011177119.1">
    <property type="nucleotide sequence ID" value="NC_005877.1"/>
</dbReference>
<protein>
    <submittedName>
        <fullName evidence="2">Uncharacterized protein</fullName>
    </submittedName>
</protein>
<feature type="transmembrane region" description="Helical" evidence="1">
    <location>
        <begin position="38"/>
        <end position="67"/>
    </location>
</feature>
<organism evidence="2 3">
    <name type="scientific">Picrophilus torridus (strain ATCC 700027 / DSM 9790 / JCM 10055 / NBRC 100828 / KAW 2/3)</name>
    <dbReference type="NCBI Taxonomy" id="1122961"/>
    <lineage>
        <taxon>Archaea</taxon>
        <taxon>Methanobacteriati</taxon>
        <taxon>Thermoplasmatota</taxon>
        <taxon>Thermoplasmata</taxon>
        <taxon>Thermoplasmatales</taxon>
        <taxon>Picrophilaceae</taxon>
        <taxon>Picrophilus</taxon>
    </lineage>
</organism>
<feature type="transmembrane region" description="Helical" evidence="1">
    <location>
        <begin position="124"/>
        <end position="142"/>
    </location>
</feature>
<dbReference type="KEGG" id="pto:PTO0318"/>
<name>Q6L299_PICTO</name>
<dbReference type="PaxDb" id="263820-PTO0318"/>
<evidence type="ECO:0000256" key="1">
    <source>
        <dbReference type="SAM" id="Phobius"/>
    </source>
</evidence>
<keyword evidence="1" id="KW-0472">Membrane</keyword>
<keyword evidence="1" id="KW-1133">Transmembrane helix</keyword>
<keyword evidence="1" id="KW-0812">Transmembrane</keyword>
<accession>Q6L299</accession>
<feature type="transmembrane region" description="Helical" evidence="1">
    <location>
        <begin position="87"/>
        <end position="112"/>
    </location>
</feature>
<feature type="transmembrane region" description="Helical" evidence="1">
    <location>
        <begin position="6"/>
        <end position="26"/>
    </location>
</feature>
<dbReference type="Proteomes" id="UP000000438">
    <property type="component" value="Chromosome"/>
</dbReference>
<dbReference type="HOGENOM" id="CLU_1465156_0_0_2"/>
<reference evidence="2 3" key="1">
    <citation type="journal article" date="2004" name="Proc. Natl. Acad. Sci. U.S.A.">
        <title>Genome sequence of Picrophilus torridus and its implications for life around pH 0.</title>
        <authorList>
            <person name="Futterer O."/>
            <person name="Angelov A."/>
            <person name="Liesegang H."/>
            <person name="Gottschalk G."/>
            <person name="Schleper C."/>
            <person name="Schepers B."/>
            <person name="Dock C."/>
            <person name="Antranikian G."/>
            <person name="Liebl W."/>
        </authorList>
    </citation>
    <scope>NUCLEOTIDE SEQUENCE [LARGE SCALE GENOMIC DNA]</scope>
    <source>
        <strain evidence="3">ATCC 700027 / DSM 9790 / JCM 10055 / NBRC 100828</strain>
    </source>
</reference>
<evidence type="ECO:0000313" key="3">
    <source>
        <dbReference type="Proteomes" id="UP000000438"/>
    </source>
</evidence>
<dbReference type="STRING" id="263820.PTO0318"/>
<dbReference type="AlphaFoldDB" id="Q6L299"/>
<feature type="transmembrane region" description="Helical" evidence="1">
    <location>
        <begin position="148"/>
        <end position="169"/>
    </location>
</feature>
<dbReference type="InParanoid" id="Q6L299"/>
<evidence type="ECO:0000313" key="2">
    <source>
        <dbReference type="EMBL" id="AAT42903.1"/>
    </source>
</evidence>